<evidence type="ECO:0000313" key="2">
    <source>
        <dbReference type="Proteomes" id="UP000034778"/>
    </source>
</evidence>
<dbReference type="STRING" id="1618566.UR35_C0001G0019"/>
<accession>A0A0G0CPX6</accession>
<proteinExistence type="predicted"/>
<evidence type="ECO:0000313" key="1">
    <source>
        <dbReference type="EMBL" id="KKP45422.1"/>
    </source>
</evidence>
<dbReference type="AlphaFoldDB" id="A0A0G0CPX6"/>
<organism evidence="1 2">
    <name type="scientific">Candidatus Woesebacteria bacterium GW2011_GWB1_33_22</name>
    <dbReference type="NCBI Taxonomy" id="1618566"/>
    <lineage>
        <taxon>Bacteria</taxon>
        <taxon>Candidatus Woeseibacteriota</taxon>
    </lineage>
</organism>
<protein>
    <submittedName>
        <fullName evidence="1">Uncharacterized protein</fullName>
    </submittedName>
</protein>
<reference evidence="1 2" key="1">
    <citation type="journal article" date="2015" name="Nature">
        <title>rRNA introns, odd ribosomes, and small enigmatic genomes across a large radiation of phyla.</title>
        <authorList>
            <person name="Brown C.T."/>
            <person name="Hug L.A."/>
            <person name="Thomas B.C."/>
            <person name="Sharon I."/>
            <person name="Castelle C.J."/>
            <person name="Singh A."/>
            <person name="Wilkins M.J."/>
            <person name="Williams K.H."/>
            <person name="Banfield J.F."/>
        </authorList>
    </citation>
    <scope>NUCLEOTIDE SEQUENCE [LARGE SCALE GENOMIC DNA]</scope>
</reference>
<name>A0A0G0CPX6_9BACT</name>
<dbReference type="EMBL" id="LBOW01000001">
    <property type="protein sequence ID" value="KKP45422.1"/>
    <property type="molecule type" value="Genomic_DNA"/>
</dbReference>
<dbReference type="Proteomes" id="UP000034778">
    <property type="component" value="Unassembled WGS sequence"/>
</dbReference>
<sequence>MSKDFLEPNAYGDEYQSVEEISAKVQQRIDLGLPLYGHAIINFLDKDGNISKRTGARVTPNGDIMVGAHCEWIY</sequence>
<comment type="caution">
    <text evidence="1">The sequence shown here is derived from an EMBL/GenBank/DDBJ whole genome shotgun (WGS) entry which is preliminary data.</text>
</comment>
<gene>
    <name evidence="1" type="ORF">UR35_C0001G0019</name>
</gene>